<accession>A0AAV7K529</accession>
<protein>
    <recommendedName>
        <fullName evidence="3">DUF659 domain-containing protein</fullName>
    </recommendedName>
</protein>
<keyword evidence="2" id="KW-1185">Reference proteome</keyword>
<evidence type="ECO:0008006" key="3">
    <source>
        <dbReference type="Google" id="ProtNLM"/>
    </source>
</evidence>
<evidence type="ECO:0000313" key="1">
    <source>
        <dbReference type="EMBL" id="KAI6655705.1"/>
    </source>
</evidence>
<organism evidence="1 2">
    <name type="scientific">Oopsacas minuta</name>
    <dbReference type="NCBI Taxonomy" id="111878"/>
    <lineage>
        <taxon>Eukaryota</taxon>
        <taxon>Metazoa</taxon>
        <taxon>Porifera</taxon>
        <taxon>Hexactinellida</taxon>
        <taxon>Hexasterophora</taxon>
        <taxon>Lyssacinosida</taxon>
        <taxon>Leucopsacidae</taxon>
        <taxon>Oopsacas</taxon>
    </lineage>
</organism>
<sequence>MKQHHTECKAAINLISDVSNQTNTPVHDIVNLEKRERAISLIRMDPPAKRQKSVVSRMKNFVMPTSETEKAAIDRQNCTASNNNALSGYQVPSRFKISNNLLSDLQVSIQSYCKEKLAYHTVTIMSDAWSNIHNEPIDCASVPTPDDGESDFT</sequence>
<dbReference type="AlphaFoldDB" id="A0AAV7K529"/>
<comment type="caution">
    <text evidence="1">The sequence shown here is derived from an EMBL/GenBank/DDBJ whole genome shotgun (WGS) entry which is preliminary data.</text>
</comment>
<dbReference type="Proteomes" id="UP001165289">
    <property type="component" value="Unassembled WGS sequence"/>
</dbReference>
<dbReference type="EMBL" id="JAKMXF010000177">
    <property type="protein sequence ID" value="KAI6655705.1"/>
    <property type="molecule type" value="Genomic_DNA"/>
</dbReference>
<reference evidence="1 2" key="1">
    <citation type="journal article" date="2023" name="BMC Biol.">
        <title>The compact genome of the sponge Oopsacas minuta (Hexactinellida) is lacking key metazoan core genes.</title>
        <authorList>
            <person name="Santini S."/>
            <person name="Schenkelaars Q."/>
            <person name="Jourda C."/>
            <person name="Duchesne M."/>
            <person name="Belahbib H."/>
            <person name="Rocher C."/>
            <person name="Selva M."/>
            <person name="Riesgo A."/>
            <person name="Vervoort M."/>
            <person name="Leys S.P."/>
            <person name="Kodjabachian L."/>
            <person name="Le Bivic A."/>
            <person name="Borchiellini C."/>
            <person name="Claverie J.M."/>
            <person name="Renard E."/>
        </authorList>
    </citation>
    <scope>NUCLEOTIDE SEQUENCE [LARGE SCALE GENOMIC DNA]</scope>
    <source>
        <strain evidence="1">SPO-2</strain>
    </source>
</reference>
<evidence type="ECO:0000313" key="2">
    <source>
        <dbReference type="Proteomes" id="UP001165289"/>
    </source>
</evidence>
<name>A0AAV7K529_9METZ</name>
<proteinExistence type="predicted"/>
<gene>
    <name evidence="1" type="ORF">LOD99_1845</name>
</gene>